<sequence length="216" mass="23553">MLTSEARLSENVAGVQARAKEKDEAADEEHRDTGASNGQLGADRGETVGVKDNVLHRRSEGPDQMPKHQHDKAGEEMRTYTLPPSATLSELQNHIYKREGITVNDQRLLLNEGEAEAEGGDVEMTDGAPDTVTDACAAHVLEEKDKDEGEDGDARDSNFDLPPLPPDHTQHFPRFNDHLPVNSYLPSSAMITLLALNLHIGCTIGNGNCFYKAVAE</sequence>
<accession>A0AAV5GG13</accession>
<gene>
    <name evidence="3" type="ORF">Rhopal_004452-T1</name>
</gene>
<keyword evidence="4" id="KW-1185">Reference proteome</keyword>
<feature type="domain" description="OTU" evidence="2">
    <location>
        <begin position="198"/>
        <end position="216"/>
    </location>
</feature>
<evidence type="ECO:0000259" key="2">
    <source>
        <dbReference type="PROSITE" id="PS50802"/>
    </source>
</evidence>
<dbReference type="InterPro" id="IPR029071">
    <property type="entry name" value="Ubiquitin-like_domsf"/>
</dbReference>
<comment type="caution">
    <text evidence="3">The sequence shown here is derived from an EMBL/GenBank/DDBJ whole genome shotgun (WGS) entry which is preliminary data.</text>
</comment>
<dbReference type="SUPFAM" id="SSF54236">
    <property type="entry name" value="Ubiquitin-like"/>
    <property type="match status" value="1"/>
</dbReference>
<proteinExistence type="predicted"/>
<evidence type="ECO:0000256" key="1">
    <source>
        <dbReference type="SAM" id="MobiDB-lite"/>
    </source>
</evidence>
<dbReference type="Proteomes" id="UP001342314">
    <property type="component" value="Unassembled WGS sequence"/>
</dbReference>
<dbReference type="PROSITE" id="PS50802">
    <property type="entry name" value="OTU"/>
    <property type="match status" value="1"/>
</dbReference>
<name>A0AAV5GG13_9BASI</name>
<feature type="region of interest" description="Disordered" evidence="1">
    <location>
        <begin position="142"/>
        <end position="165"/>
    </location>
</feature>
<feature type="compositionally biased region" description="Basic and acidic residues" evidence="1">
    <location>
        <begin position="142"/>
        <end position="158"/>
    </location>
</feature>
<evidence type="ECO:0000313" key="4">
    <source>
        <dbReference type="Proteomes" id="UP001342314"/>
    </source>
</evidence>
<feature type="compositionally biased region" description="Basic and acidic residues" evidence="1">
    <location>
        <begin position="18"/>
        <end position="33"/>
    </location>
</feature>
<dbReference type="CDD" id="cd17039">
    <property type="entry name" value="Ubl_ubiquitin_like"/>
    <property type="match status" value="1"/>
</dbReference>
<dbReference type="EMBL" id="BQKY01000008">
    <property type="protein sequence ID" value="GJN91431.1"/>
    <property type="molecule type" value="Genomic_DNA"/>
</dbReference>
<feature type="region of interest" description="Disordered" evidence="1">
    <location>
        <begin position="1"/>
        <end position="74"/>
    </location>
</feature>
<evidence type="ECO:0000313" key="3">
    <source>
        <dbReference type="EMBL" id="GJN91431.1"/>
    </source>
</evidence>
<organism evidence="3 4">
    <name type="scientific">Rhodotorula paludigena</name>
    <dbReference type="NCBI Taxonomy" id="86838"/>
    <lineage>
        <taxon>Eukaryota</taxon>
        <taxon>Fungi</taxon>
        <taxon>Dikarya</taxon>
        <taxon>Basidiomycota</taxon>
        <taxon>Pucciniomycotina</taxon>
        <taxon>Microbotryomycetes</taxon>
        <taxon>Sporidiobolales</taxon>
        <taxon>Sporidiobolaceae</taxon>
        <taxon>Rhodotorula</taxon>
    </lineage>
</organism>
<protein>
    <recommendedName>
        <fullName evidence="2">OTU domain-containing protein</fullName>
    </recommendedName>
</protein>
<feature type="compositionally biased region" description="Basic and acidic residues" evidence="1">
    <location>
        <begin position="53"/>
        <end position="74"/>
    </location>
</feature>
<dbReference type="Gene3D" id="3.10.20.90">
    <property type="entry name" value="Phosphatidylinositol 3-kinase Catalytic Subunit, Chain A, domain 1"/>
    <property type="match status" value="1"/>
</dbReference>
<dbReference type="InterPro" id="IPR003323">
    <property type="entry name" value="OTU_dom"/>
</dbReference>
<reference evidence="3 4" key="1">
    <citation type="submission" date="2021-12" db="EMBL/GenBank/DDBJ databases">
        <title>High titer production of polyol ester of fatty acids by Rhodotorula paludigena BS15 towards product separation-free biomass refinery.</title>
        <authorList>
            <person name="Mano J."/>
            <person name="Ono H."/>
            <person name="Tanaka T."/>
            <person name="Naito K."/>
            <person name="Sushida H."/>
            <person name="Ike M."/>
            <person name="Tokuyasu K."/>
            <person name="Kitaoka M."/>
        </authorList>
    </citation>
    <scope>NUCLEOTIDE SEQUENCE [LARGE SCALE GENOMIC DNA]</scope>
    <source>
        <strain evidence="3 4">BS15</strain>
    </source>
</reference>
<dbReference type="AlphaFoldDB" id="A0AAV5GG13"/>